<dbReference type="AlphaFoldDB" id="A0A7C5SX58"/>
<comment type="caution">
    <text evidence="1">The sequence shown here is derived from an EMBL/GenBank/DDBJ whole genome shotgun (WGS) entry which is preliminary data.</text>
</comment>
<evidence type="ECO:0000313" key="1">
    <source>
        <dbReference type="EMBL" id="HHO74127.1"/>
    </source>
</evidence>
<name>A0A7C5SX58_9AQUI</name>
<accession>A0A7C5SX58</accession>
<protein>
    <submittedName>
        <fullName evidence="1">Uncharacterized protein</fullName>
    </submittedName>
</protein>
<dbReference type="EMBL" id="DSAC01000070">
    <property type="protein sequence ID" value="HHO74127.1"/>
    <property type="molecule type" value="Genomic_DNA"/>
</dbReference>
<gene>
    <name evidence="1" type="ORF">ENN04_05735</name>
</gene>
<proteinExistence type="predicted"/>
<sequence length="143" mass="16625">MGVENLTKDFYGRSLFRAFVRADDGTIYHDYAEAEVSGYEYRLYASRDVEFWQDVPGVERARVFARLYGKHTGRIYEVGKLFILVISDSEEPARYGVKFLVEEDGKVVAQLELFDNEYVLLLDGKELGREIVMLWDAGWQTEF</sequence>
<organism evidence="1">
    <name type="scientific">Thermocrinis ruber</name>
    <dbReference type="NCBI Taxonomy" id="75906"/>
    <lineage>
        <taxon>Bacteria</taxon>
        <taxon>Pseudomonadati</taxon>
        <taxon>Aquificota</taxon>
        <taxon>Aquificia</taxon>
        <taxon>Aquificales</taxon>
        <taxon>Aquificaceae</taxon>
        <taxon>Thermocrinis</taxon>
    </lineage>
</organism>
<reference evidence="1" key="1">
    <citation type="journal article" date="2020" name="mSystems">
        <title>Genome- and Community-Level Interaction Insights into Carbon Utilization and Element Cycling Functions of Hydrothermarchaeota in Hydrothermal Sediment.</title>
        <authorList>
            <person name="Zhou Z."/>
            <person name="Liu Y."/>
            <person name="Xu W."/>
            <person name="Pan J."/>
            <person name="Luo Z.H."/>
            <person name="Li M."/>
        </authorList>
    </citation>
    <scope>NUCLEOTIDE SEQUENCE [LARGE SCALE GENOMIC DNA]</scope>
    <source>
        <strain evidence="1">SpSt-114</strain>
    </source>
</reference>